<dbReference type="AlphaFoldDB" id="A0A4Y7KD84"/>
<organism evidence="5 6">
    <name type="scientific">Papaver somniferum</name>
    <name type="common">Opium poppy</name>
    <dbReference type="NCBI Taxonomy" id="3469"/>
    <lineage>
        <taxon>Eukaryota</taxon>
        <taxon>Viridiplantae</taxon>
        <taxon>Streptophyta</taxon>
        <taxon>Embryophyta</taxon>
        <taxon>Tracheophyta</taxon>
        <taxon>Spermatophyta</taxon>
        <taxon>Magnoliopsida</taxon>
        <taxon>Ranunculales</taxon>
        <taxon>Papaveraceae</taxon>
        <taxon>Papaveroideae</taxon>
        <taxon>Papaver</taxon>
    </lineage>
</organism>
<proteinExistence type="inferred from homology"/>
<evidence type="ECO:0000259" key="4">
    <source>
        <dbReference type="SMART" id="SM00856"/>
    </source>
</evidence>
<dbReference type="InterPro" id="IPR034088">
    <property type="entry name" value="Pla_a_1-like"/>
</dbReference>
<keyword evidence="1" id="KW-0732">Signal</keyword>
<dbReference type="SMART" id="SM00856">
    <property type="entry name" value="PMEI"/>
    <property type="match status" value="1"/>
</dbReference>
<evidence type="ECO:0000256" key="3">
    <source>
        <dbReference type="ARBA" id="ARBA00038471"/>
    </source>
</evidence>
<gene>
    <name evidence="5" type="ORF">C5167_033001</name>
</gene>
<comment type="similarity">
    <text evidence="3">Belongs to the PMEI family.</text>
</comment>
<evidence type="ECO:0000256" key="1">
    <source>
        <dbReference type="ARBA" id="ARBA00022729"/>
    </source>
</evidence>
<reference evidence="5 6" key="1">
    <citation type="journal article" date="2018" name="Science">
        <title>The opium poppy genome and morphinan production.</title>
        <authorList>
            <person name="Guo L."/>
            <person name="Winzer T."/>
            <person name="Yang X."/>
            <person name="Li Y."/>
            <person name="Ning Z."/>
            <person name="He Z."/>
            <person name="Teodor R."/>
            <person name="Lu Y."/>
            <person name="Bowser T.A."/>
            <person name="Graham I.A."/>
            <person name="Ye K."/>
        </authorList>
    </citation>
    <scope>NUCLEOTIDE SEQUENCE [LARGE SCALE GENOMIC DNA]</scope>
    <source>
        <strain evidence="6">cv. HN1</strain>
        <tissue evidence="5">Leaves</tissue>
    </source>
</reference>
<dbReference type="EMBL" id="CM010721">
    <property type="protein sequence ID" value="RZC69885.1"/>
    <property type="molecule type" value="Genomic_DNA"/>
</dbReference>
<keyword evidence="6" id="KW-1185">Reference proteome</keyword>
<dbReference type="Pfam" id="PF04043">
    <property type="entry name" value="PMEI"/>
    <property type="match status" value="1"/>
</dbReference>
<feature type="domain" description="Pectinesterase inhibitor" evidence="4">
    <location>
        <begin position="18"/>
        <end position="184"/>
    </location>
</feature>
<dbReference type="InterPro" id="IPR006501">
    <property type="entry name" value="Pectinesterase_inhib_dom"/>
</dbReference>
<dbReference type="PANTHER" id="PTHR35357">
    <property type="entry name" value="OS02G0537100 PROTEIN"/>
    <property type="match status" value="1"/>
</dbReference>
<evidence type="ECO:0000313" key="6">
    <source>
        <dbReference type="Proteomes" id="UP000316621"/>
    </source>
</evidence>
<evidence type="ECO:0000313" key="5">
    <source>
        <dbReference type="EMBL" id="RZC69885.1"/>
    </source>
</evidence>
<dbReference type="Gramene" id="RZC69885">
    <property type="protein sequence ID" value="RZC69885"/>
    <property type="gene ID" value="C5167_033001"/>
</dbReference>
<protein>
    <recommendedName>
        <fullName evidence="4">Pectinesterase inhibitor domain-containing protein</fullName>
    </recommendedName>
</protein>
<dbReference type="Gene3D" id="1.20.140.40">
    <property type="entry name" value="Invertase/pectin methylesterase inhibitor family protein"/>
    <property type="match status" value="1"/>
</dbReference>
<dbReference type="CDD" id="cd15795">
    <property type="entry name" value="PMEI-Pla_a_1_like"/>
    <property type="match status" value="1"/>
</dbReference>
<name>A0A4Y7KD84_PAPSO</name>
<dbReference type="PANTHER" id="PTHR35357:SF17">
    <property type="entry name" value="PECTINESTERASE INHIBITOR 12"/>
    <property type="match status" value="1"/>
</dbReference>
<dbReference type="Proteomes" id="UP000316621">
    <property type="component" value="Chromosome 7"/>
</dbReference>
<dbReference type="NCBIfam" id="TIGR01614">
    <property type="entry name" value="PME_inhib"/>
    <property type="match status" value="1"/>
</dbReference>
<dbReference type="InterPro" id="IPR035513">
    <property type="entry name" value="Invertase/methylesterase_inhib"/>
</dbReference>
<accession>A0A4Y7KD84</accession>
<dbReference type="SUPFAM" id="SSF101148">
    <property type="entry name" value="Plant invertase/pectin methylesterase inhibitor"/>
    <property type="match status" value="1"/>
</dbReference>
<dbReference type="GO" id="GO:0004857">
    <property type="term" value="F:enzyme inhibitor activity"/>
    <property type="evidence" value="ECO:0007669"/>
    <property type="project" value="InterPro"/>
</dbReference>
<evidence type="ECO:0000256" key="2">
    <source>
        <dbReference type="ARBA" id="ARBA00023157"/>
    </source>
</evidence>
<keyword evidence="2" id="KW-1015">Disulfide bond</keyword>
<sequence length="189" mass="21093">MNQILLSNNENPQIKHKMNMSLIKTLTIQTSMHNAAKEEEKRIHLLLHPKPGMIFYGANAKSKNADLRGLGVISMQTCLQNATSIHSYIGKIFKDGKTRPDIKPIITFCLDNYSDAIRSVQKATASFKSKDYRSANTQLNVALDDSLMCEYGFKEILLDESPVVSPFTKQNGDIFQLAGISIAITNMVQ</sequence>